<proteinExistence type="predicted"/>
<protein>
    <recommendedName>
        <fullName evidence="3">HEAT repeat domain-containing protein</fullName>
    </recommendedName>
</protein>
<accession>A0A0F9X7T0</accession>
<gene>
    <name evidence="2" type="ORF">LCGC14_0180940</name>
</gene>
<dbReference type="EMBL" id="LAZR01000073">
    <property type="protein sequence ID" value="KKN95026.1"/>
    <property type="molecule type" value="Genomic_DNA"/>
</dbReference>
<feature type="region of interest" description="Disordered" evidence="1">
    <location>
        <begin position="234"/>
        <end position="286"/>
    </location>
</feature>
<comment type="caution">
    <text evidence="2">The sequence shown here is derived from an EMBL/GenBank/DDBJ whole genome shotgun (WGS) entry which is preliminary data.</text>
</comment>
<name>A0A0F9X7T0_9ZZZZ</name>
<evidence type="ECO:0008006" key="3">
    <source>
        <dbReference type="Google" id="ProtNLM"/>
    </source>
</evidence>
<dbReference type="SUPFAM" id="SSF48371">
    <property type="entry name" value="ARM repeat"/>
    <property type="match status" value="1"/>
</dbReference>
<sequence length="286" mass="31692">MRCHWATWILLALAAASVGCGDDNKMAKWVRQKMHPTSADDIQQDLTDRSDPDRRRQAILKLSHSKTGKSDTSLQLFAEVLRRDPDAFVRSAAATALGKGRNPTYADALIEALDDRASVVRWDAAVALDRVIVPQAAGPLIRTAAYDSLLDVRVSAVRALRNYHKPDVVRALIARMDDPELTVRHEAHKSLMTIFGTDFGSTPADWDGLADGPMPPRRTQTPWWRRWNDGAQAWGWSRTDKPTSATGDLTPLPEPEDDQDVLPPYIVPDNTSDDIPPTTQPHPPAL</sequence>
<dbReference type="Gene3D" id="1.25.10.10">
    <property type="entry name" value="Leucine-rich Repeat Variant"/>
    <property type="match status" value="1"/>
</dbReference>
<feature type="region of interest" description="Disordered" evidence="1">
    <location>
        <begin position="34"/>
        <end position="53"/>
    </location>
</feature>
<reference evidence="2" key="1">
    <citation type="journal article" date="2015" name="Nature">
        <title>Complex archaea that bridge the gap between prokaryotes and eukaryotes.</title>
        <authorList>
            <person name="Spang A."/>
            <person name="Saw J.H."/>
            <person name="Jorgensen S.L."/>
            <person name="Zaremba-Niedzwiedzka K."/>
            <person name="Martijn J."/>
            <person name="Lind A.E."/>
            <person name="van Eijk R."/>
            <person name="Schleper C."/>
            <person name="Guy L."/>
            <person name="Ettema T.J."/>
        </authorList>
    </citation>
    <scope>NUCLEOTIDE SEQUENCE</scope>
</reference>
<dbReference type="InterPro" id="IPR016024">
    <property type="entry name" value="ARM-type_fold"/>
</dbReference>
<dbReference type="InterPro" id="IPR004155">
    <property type="entry name" value="PBS_lyase_HEAT"/>
</dbReference>
<dbReference type="PANTHER" id="PTHR12697:SF5">
    <property type="entry name" value="DEOXYHYPUSINE HYDROXYLASE"/>
    <property type="match status" value="1"/>
</dbReference>
<organism evidence="2">
    <name type="scientific">marine sediment metagenome</name>
    <dbReference type="NCBI Taxonomy" id="412755"/>
    <lineage>
        <taxon>unclassified sequences</taxon>
        <taxon>metagenomes</taxon>
        <taxon>ecological metagenomes</taxon>
    </lineage>
</organism>
<dbReference type="PROSITE" id="PS51257">
    <property type="entry name" value="PROKAR_LIPOPROTEIN"/>
    <property type="match status" value="1"/>
</dbReference>
<dbReference type="SMART" id="SM00567">
    <property type="entry name" value="EZ_HEAT"/>
    <property type="match status" value="3"/>
</dbReference>
<dbReference type="AlphaFoldDB" id="A0A0F9X7T0"/>
<dbReference type="Pfam" id="PF13646">
    <property type="entry name" value="HEAT_2"/>
    <property type="match status" value="1"/>
</dbReference>
<dbReference type="PANTHER" id="PTHR12697">
    <property type="entry name" value="PBS LYASE HEAT-LIKE PROTEIN"/>
    <property type="match status" value="1"/>
</dbReference>
<evidence type="ECO:0000256" key="1">
    <source>
        <dbReference type="SAM" id="MobiDB-lite"/>
    </source>
</evidence>
<evidence type="ECO:0000313" key="2">
    <source>
        <dbReference type="EMBL" id="KKN95026.1"/>
    </source>
</evidence>
<dbReference type="GO" id="GO:0016491">
    <property type="term" value="F:oxidoreductase activity"/>
    <property type="evidence" value="ECO:0007669"/>
    <property type="project" value="TreeGrafter"/>
</dbReference>
<dbReference type="InterPro" id="IPR011989">
    <property type="entry name" value="ARM-like"/>
</dbReference>